<dbReference type="Proteomes" id="UP000219546">
    <property type="component" value="Unassembled WGS sequence"/>
</dbReference>
<dbReference type="RefSeq" id="WP_097157067.1">
    <property type="nucleotide sequence ID" value="NZ_JBEPMQ010000003.1"/>
</dbReference>
<organism evidence="2 3">
    <name type="scientific">Bacillus oleivorans</name>
    <dbReference type="NCBI Taxonomy" id="1448271"/>
    <lineage>
        <taxon>Bacteria</taxon>
        <taxon>Bacillati</taxon>
        <taxon>Bacillota</taxon>
        <taxon>Bacilli</taxon>
        <taxon>Bacillales</taxon>
        <taxon>Bacillaceae</taxon>
        <taxon>Bacillus</taxon>
    </lineage>
</organism>
<dbReference type="EMBL" id="OAOP01000001">
    <property type="protein sequence ID" value="SNX67258.1"/>
    <property type="molecule type" value="Genomic_DNA"/>
</dbReference>
<accession>A0A285CJR0</accession>
<sequence length="222" mass="25533">MKRFFKVSLGLTAVTLLVSCSPTPEENLNSSDPYQELTNQLPPAPNRIENPTGQIRHETQLLPNDVDDQTEESETVSQDDRLPFHDFKERWNALSEEQGTALMIRRLEKTPIDQGDVYVSDFQNGLVLRVYVYDDKIRGLQVTERAQTLTERFQLLTAMSQIYLILNPGREPHHADYLFNEFGIGPNANFEPVQQRTIEYNGILYTITPKEEAYQFAAFYAD</sequence>
<evidence type="ECO:0000256" key="1">
    <source>
        <dbReference type="SAM" id="MobiDB-lite"/>
    </source>
</evidence>
<evidence type="ECO:0000313" key="2">
    <source>
        <dbReference type="EMBL" id="SNX67258.1"/>
    </source>
</evidence>
<dbReference type="PROSITE" id="PS51257">
    <property type="entry name" value="PROKAR_LIPOPROTEIN"/>
    <property type="match status" value="1"/>
</dbReference>
<dbReference type="AlphaFoldDB" id="A0A285CJR0"/>
<gene>
    <name evidence="2" type="ORF">SAMN05877753_101577</name>
</gene>
<evidence type="ECO:0000313" key="3">
    <source>
        <dbReference type="Proteomes" id="UP000219546"/>
    </source>
</evidence>
<keyword evidence="3" id="KW-1185">Reference proteome</keyword>
<proteinExistence type="predicted"/>
<name>A0A285CJR0_9BACI</name>
<feature type="region of interest" description="Disordered" evidence="1">
    <location>
        <begin position="23"/>
        <end position="51"/>
    </location>
</feature>
<protein>
    <submittedName>
        <fullName evidence="2">Uncharacterized protein</fullName>
    </submittedName>
</protein>
<dbReference type="OrthoDB" id="2908211at2"/>
<feature type="compositionally biased region" description="Polar residues" evidence="1">
    <location>
        <begin position="23"/>
        <end position="41"/>
    </location>
</feature>
<reference evidence="2 3" key="1">
    <citation type="submission" date="2017-08" db="EMBL/GenBank/DDBJ databases">
        <authorList>
            <person name="de Groot N.N."/>
        </authorList>
    </citation>
    <scope>NUCLEOTIDE SEQUENCE [LARGE SCALE GENOMIC DNA]</scope>
    <source>
        <strain evidence="2 3">JC228</strain>
    </source>
</reference>